<gene>
    <name evidence="1" type="ORF">K431DRAFT_157890</name>
</gene>
<reference evidence="1" key="1">
    <citation type="journal article" date="2020" name="Stud. Mycol.">
        <title>101 Dothideomycetes genomes: a test case for predicting lifestyles and emergence of pathogens.</title>
        <authorList>
            <person name="Haridas S."/>
            <person name="Albert R."/>
            <person name="Binder M."/>
            <person name="Bloem J."/>
            <person name="Labutti K."/>
            <person name="Salamov A."/>
            <person name="Andreopoulos B."/>
            <person name="Baker S."/>
            <person name="Barry K."/>
            <person name="Bills G."/>
            <person name="Bluhm B."/>
            <person name="Cannon C."/>
            <person name="Castanera R."/>
            <person name="Culley D."/>
            <person name="Daum C."/>
            <person name="Ezra D."/>
            <person name="Gonzalez J."/>
            <person name="Henrissat B."/>
            <person name="Kuo A."/>
            <person name="Liang C."/>
            <person name="Lipzen A."/>
            <person name="Lutzoni F."/>
            <person name="Magnuson J."/>
            <person name="Mondo S."/>
            <person name="Nolan M."/>
            <person name="Ohm R."/>
            <person name="Pangilinan J."/>
            <person name="Park H.-J."/>
            <person name="Ramirez L."/>
            <person name="Alfaro M."/>
            <person name="Sun H."/>
            <person name="Tritt A."/>
            <person name="Yoshinaga Y."/>
            <person name="Zwiers L.-H."/>
            <person name="Turgeon B."/>
            <person name="Goodwin S."/>
            <person name="Spatafora J."/>
            <person name="Crous P."/>
            <person name="Grigoriev I."/>
        </authorList>
    </citation>
    <scope>NUCLEOTIDE SEQUENCE</scope>
    <source>
        <strain evidence="1">CBS 116435</strain>
    </source>
</reference>
<dbReference type="EMBL" id="MU003844">
    <property type="protein sequence ID" value="KAF2717412.1"/>
    <property type="molecule type" value="Genomic_DNA"/>
</dbReference>
<comment type="caution">
    <text evidence="1">The sequence shown here is derived from an EMBL/GenBank/DDBJ whole genome shotgun (WGS) entry which is preliminary data.</text>
</comment>
<name>A0A9P4Q3K6_9PEZI</name>
<protein>
    <submittedName>
        <fullName evidence="1">Uncharacterized protein</fullName>
    </submittedName>
</protein>
<organism evidence="1 2">
    <name type="scientific">Polychaeton citri CBS 116435</name>
    <dbReference type="NCBI Taxonomy" id="1314669"/>
    <lineage>
        <taxon>Eukaryota</taxon>
        <taxon>Fungi</taxon>
        <taxon>Dikarya</taxon>
        <taxon>Ascomycota</taxon>
        <taxon>Pezizomycotina</taxon>
        <taxon>Dothideomycetes</taxon>
        <taxon>Dothideomycetidae</taxon>
        <taxon>Capnodiales</taxon>
        <taxon>Capnodiaceae</taxon>
        <taxon>Polychaeton</taxon>
    </lineage>
</organism>
<evidence type="ECO:0000313" key="2">
    <source>
        <dbReference type="Proteomes" id="UP000799441"/>
    </source>
</evidence>
<keyword evidence="2" id="KW-1185">Reference proteome</keyword>
<dbReference type="Proteomes" id="UP000799441">
    <property type="component" value="Unassembled WGS sequence"/>
</dbReference>
<sequence>MSFAWRDVAVVGHRCCAVLCCAVLYRAVGCDAMRCDRIWLGRAPMALPLVVSLIIHLPTRPRDHAITGSSKVGNVNEIMEIWRHVGSCAFSRMRASKR</sequence>
<proteinExistence type="predicted"/>
<accession>A0A9P4Q3K6</accession>
<evidence type="ECO:0000313" key="1">
    <source>
        <dbReference type="EMBL" id="KAF2717412.1"/>
    </source>
</evidence>
<dbReference type="AlphaFoldDB" id="A0A9P4Q3K6"/>